<evidence type="ECO:0000313" key="1">
    <source>
        <dbReference type="EMBL" id="HAT1606916.1"/>
    </source>
</evidence>
<protein>
    <submittedName>
        <fullName evidence="2">Uncharacterized protein</fullName>
    </submittedName>
</protein>
<accession>A0A443VSB8</accession>
<dbReference type="Proteomes" id="UP000864422">
    <property type="component" value="Unassembled WGS sequence"/>
</dbReference>
<sequence length="110" mass="13169">MLKKLPLIIPLLALIALLVWWFTPRYSEEEMAWYRSVFCVIDHRDSQAFLRDMENIVEGGNADYALRKNHYIPALGERMRQTWLQLSQQEQESIGQDQQRCRQLMSEKQR</sequence>
<comment type="caution">
    <text evidence="2">The sequence shown here is derived from an EMBL/GenBank/DDBJ whole genome shotgun (WGS) entry which is preliminary data.</text>
</comment>
<gene>
    <name evidence="2" type="ORF">DN603_05775</name>
    <name evidence="1" type="ORF">I8Y23_003248</name>
</gene>
<reference evidence="1" key="3">
    <citation type="submission" date="2020-11" db="EMBL/GenBank/DDBJ databases">
        <authorList>
            <consortium name="NCBI Pathogen Detection Project"/>
        </authorList>
    </citation>
    <scope>NUCLEOTIDE SEQUENCE</scope>
    <source>
        <strain evidence="1">MISC063</strain>
    </source>
</reference>
<proteinExistence type="predicted"/>
<dbReference type="AlphaFoldDB" id="A0A443VSB8"/>
<organism evidence="2 3">
    <name type="scientific">Raoultella planticola</name>
    <name type="common">Klebsiella planticola</name>
    <dbReference type="NCBI Taxonomy" id="575"/>
    <lineage>
        <taxon>Bacteria</taxon>
        <taxon>Pseudomonadati</taxon>
        <taxon>Pseudomonadota</taxon>
        <taxon>Gammaproteobacteria</taxon>
        <taxon>Enterobacterales</taxon>
        <taxon>Enterobacteriaceae</taxon>
        <taxon>Klebsiella/Raoultella group</taxon>
        <taxon>Raoultella</taxon>
    </lineage>
</organism>
<dbReference type="EMBL" id="QKOX01000004">
    <property type="protein sequence ID" value="RWT24913.1"/>
    <property type="molecule type" value="Genomic_DNA"/>
</dbReference>
<dbReference type="RefSeq" id="WP_064793583.1">
    <property type="nucleotide sequence ID" value="NZ_CADCYG010000008.1"/>
</dbReference>
<evidence type="ECO:0000313" key="2">
    <source>
        <dbReference type="EMBL" id="RWT24913.1"/>
    </source>
</evidence>
<dbReference type="EMBL" id="DACSEA010000012">
    <property type="protein sequence ID" value="HAT1606916.1"/>
    <property type="molecule type" value="Genomic_DNA"/>
</dbReference>
<reference evidence="2 3" key="2">
    <citation type="submission" date="2018-06" db="EMBL/GenBank/DDBJ databases">
        <title>Carbapenemase-producing Enterobacteriaceae present in wastewater treatment plant effluent and nearby surface waters in the US.</title>
        <authorList>
            <person name="Mathys D.A."/>
            <person name="Mollenkopf D.F."/>
            <person name="Feicht S.M."/>
            <person name="Adams R.J."/>
            <person name="Albers A.L."/>
            <person name="Stuever D.M."/>
            <person name="Daniels J.B."/>
            <person name="Wittum T.E."/>
        </authorList>
    </citation>
    <scope>NUCLEOTIDE SEQUENCE [LARGE SCALE GENOMIC DNA]</scope>
    <source>
        <strain evidence="2 3">GEO_47_Down_B</strain>
    </source>
</reference>
<dbReference type="Proteomes" id="UP000288843">
    <property type="component" value="Unassembled WGS sequence"/>
</dbReference>
<reference evidence="1" key="1">
    <citation type="journal article" date="2018" name="Genome Biol.">
        <title>SKESA: strategic k-mer extension for scrupulous assemblies.</title>
        <authorList>
            <person name="Souvorov A."/>
            <person name="Agarwala R."/>
            <person name="Lipman D.J."/>
        </authorList>
    </citation>
    <scope>NUCLEOTIDE SEQUENCE</scope>
    <source>
        <strain evidence="1">MISC063</strain>
    </source>
</reference>
<evidence type="ECO:0000313" key="3">
    <source>
        <dbReference type="Proteomes" id="UP000288843"/>
    </source>
</evidence>
<name>A0A443VSB8_RAOPL</name>